<dbReference type="PROSITE" id="PS51186">
    <property type="entry name" value="GNAT"/>
    <property type="match status" value="1"/>
</dbReference>
<accession>A0AAV0HJN3</accession>
<dbReference type="Pfam" id="PF00583">
    <property type="entry name" value="Acetyltransf_1"/>
    <property type="match status" value="1"/>
</dbReference>
<comment type="caution">
    <text evidence="2">The sequence shown here is derived from an EMBL/GenBank/DDBJ whole genome shotgun (WGS) entry which is preliminary data.</text>
</comment>
<dbReference type="Gene3D" id="3.40.630.30">
    <property type="match status" value="1"/>
</dbReference>
<proteinExistence type="predicted"/>
<protein>
    <recommendedName>
        <fullName evidence="1">N-acetyltransferase domain-containing protein</fullName>
    </recommendedName>
</protein>
<dbReference type="Proteomes" id="UP001154282">
    <property type="component" value="Unassembled WGS sequence"/>
</dbReference>
<dbReference type="PANTHER" id="PTHR47426">
    <property type="entry name" value="ACYL-COA N-ACYLTRANSFERASES (NAT) SUPERFAMILY PROTEIN"/>
    <property type="match status" value="1"/>
</dbReference>
<evidence type="ECO:0000259" key="1">
    <source>
        <dbReference type="PROSITE" id="PS51186"/>
    </source>
</evidence>
<evidence type="ECO:0000313" key="3">
    <source>
        <dbReference type="Proteomes" id="UP001154282"/>
    </source>
</evidence>
<feature type="domain" description="N-acetyltransferase" evidence="1">
    <location>
        <begin position="92"/>
        <end position="241"/>
    </location>
</feature>
<evidence type="ECO:0000313" key="2">
    <source>
        <dbReference type="EMBL" id="CAI0385144.1"/>
    </source>
</evidence>
<reference evidence="2" key="1">
    <citation type="submission" date="2022-08" db="EMBL/GenBank/DDBJ databases">
        <authorList>
            <person name="Gutierrez-Valencia J."/>
        </authorList>
    </citation>
    <scope>NUCLEOTIDE SEQUENCE</scope>
</reference>
<dbReference type="CDD" id="cd04301">
    <property type="entry name" value="NAT_SF"/>
    <property type="match status" value="1"/>
</dbReference>
<dbReference type="SUPFAM" id="SSF55729">
    <property type="entry name" value="Acyl-CoA N-acyltransferases (Nat)"/>
    <property type="match status" value="1"/>
</dbReference>
<dbReference type="InterPro" id="IPR016181">
    <property type="entry name" value="Acyl_CoA_acyltransferase"/>
</dbReference>
<dbReference type="EMBL" id="CAMGYJ010000002">
    <property type="protein sequence ID" value="CAI0385144.1"/>
    <property type="molecule type" value="Genomic_DNA"/>
</dbReference>
<dbReference type="InterPro" id="IPR000182">
    <property type="entry name" value="GNAT_dom"/>
</dbReference>
<keyword evidence="3" id="KW-1185">Reference proteome</keyword>
<organism evidence="2 3">
    <name type="scientific">Linum tenue</name>
    <dbReference type="NCBI Taxonomy" id="586396"/>
    <lineage>
        <taxon>Eukaryota</taxon>
        <taxon>Viridiplantae</taxon>
        <taxon>Streptophyta</taxon>
        <taxon>Embryophyta</taxon>
        <taxon>Tracheophyta</taxon>
        <taxon>Spermatophyta</taxon>
        <taxon>Magnoliopsida</taxon>
        <taxon>eudicotyledons</taxon>
        <taxon>Gunneridae</taxon>
        <taxon>Pentapetalae</taxon>
        <taxon>rosids</taxon>
        <taxon>fabids</taxon>
        <taxon>Malpighiales</taxon>
        <taxon>Linaceae</taxon>
        <taxon>Linum</taxon>
    </lineage>
</organism>
<dbReference type="AlphaFoldDB" id="A0AAV0HJN3"/>
<sequence length="241" mass="27496">MLTTVVPIHAPLVLLTSPTSSRSIHKLSTVTAFWRMSMNSGSFQTKKREELSLPIQHPAAFDPKGDDTPKLPDLRFDRLQIPEQDLVDVDKMEFRQFFAREALIALILAEKARRDGETHNTEECGWDFGLEHPLVAAWRDLPWVYGKAPHLGNIHRGGEDIYGYVSNLVVAEFARRRGIATNMMQFAIETTKSNGVELLYVHVDRNNRPALQLYEKMGFEMIEEASEGRVEDNTYLLRSIL</sequence>
<name>A0AAV0HJN3_9ROSI</name>
<dbReference type="PANTHER" id="PTHR47426:SF3">
    <property type="entry name" value="GCN5-RELATED N-ACETYLTRANSFERASE 6, CHLOROPLASTIC"/>
    <property type="match status" value="1"/>
</dbReference>
<dbReference type="GO" id="GO:0016747">
    <property type="term" value="F:acyltransferase activity, transferring groups other than amino-acyl groups"/>
    <property type="evidence" value="ECO:0007669"/>
    <property type="project" value="InterPro"/>
</dbReference>
<gene>
    <name evidence="2" type="ORF">LITE_LOCUS4678</name>
</gene>